<dbReference type="Pfam" id="PF00722">
    <property type="entry name" value="Glyco_hydro_16"/>
    <property type="match status" value="1"/>
</dbReference>
<comment type="caution">
    <text evidence="6">The sequence shown here is derived from an EMBL/GenBank/DDBJ whole genome shotgun (WGS) entry which is preliminary data.</text>
</comment>
<reference evidence="6 7" key="1">
    <citation type="submission" date="2023-04" db="EMBL/GenBank/DDBJ databases">
        <title>Genome of Basidiobolus ranarum AG-B5.</title>
        <authorList>
            <person name="Stajich J.E."/>
            <person name="Carter-House D."/>
            <person name="Gryganskyi A."/>
        </authorList>
    </citation>
    <scope>NUCLEOTIDE SEQUENCE [LARGE SCALE GENOMIC DNA]</scope>
    <source>
        <strain evidence="6 7">AG-B5</strain>
    </source>
</reference>
<evidence type="ECO:0000313" key="7">
    <source>
        <dbReference type="Proteomes" id="UP001479436"/>
    </source>
</evidence>
<dbReference type="Proteomes" id="UP001479436">
    <property type="component" value="Unassembled WGS sequence"/>
</dbReference>
<feature type="signal peptide" evidence="4">
    <location>
        <begin position="1"/>
        <end position="24"/>
    </location>
</feature>
<dbReference type="EMBL" id="JASJQH010000314">
    <property type="protein sequence ID" value="KAK9765111.1"/>
    <property type="molecule type" value="Genomic_DNA"/>
</dbReference>
<evidence type="ECO:0000256" key="1">
    <source>
        <dbReference type="ARBA" id="ARBA00022729"/>
    </source>
</evidence>
<feature type="domain" description="GH16" evidence="5">
    <location>
        <begin position="13"/>
        <end position="243"/>
    </location>
</feature>
<evidence type="ECO:0000256" key="2">
    <source>
        <dbReference type="ARBA" id="ARBA00022801"/>
    </source>
</evidence>
<evidence type="ECO:0000256" key="3">
    <source>
        <dbReference type="ARBA" id="ARBA00023295"/>
    </source>
</evidence>
<evidence type="ECO:0000313" key="6">
    <source>
        <dbReference type="EMBL" id="KAK9765111.1"/>
    </source>
</evidence>
<dbReference type="InterPro" id="IPR013320">
    <property type="entry name" value="ConA-like_dom_sf"/>
</dbReference>
<proteinExistence type="predicted"/>
<sequence>MSSIIKTYLFLLISFGGLSQITQGCTEMREDFEGGSSAMTIRGDHSFEGGNLVLKLTQEEGKLNGVGSQATTNEYFQYGRINARLRTAGTNGVVSAMFTMADNKDEIDLEWLGGNSRELLSNYFYQGELVYTNNGTHVGADSSKEFVVYSLDWKEDSLSWLINNRVVRTLKKSDTLDRKTGVYKYPSNPTRIHFSIWDGGDSTEDGTSEWAGGPVPWNDPAIHDDGRLDMKIDYLEVKCTPSLRRRTLRS</sequence>
<keyword evidence="1 4" id="KW-0732">Signal</keyword>
<name>A0ABR2WUB9_9FUNG</name>
<keyword evidence="7" id="KW-1185">Reference proteome</keyword>
<gene>
    <name evidence="6" type="primary">UTR2_4</name>
    <name evidence="6" type="ORF">K7432_006812</name>
</gene>
<keyword evidence="2" id="KW-0378">Hydrolase</keyword>
<dbReference type="Gene3D" id="2.60.120.200">
    <property type="match status" value="1"/>
</dbReference>
<dbReference type="PANTHER" id="PTHR10963">
    <property type="entry name" value="GLYCOSYL HYDROLASE-RELATED"/>
    <property type="match status" value="1"/>
</dbReference>
<dbReference type="PROSITE" id="PS51762">
    <property type="entry name" value="GH16_2"/>
    <property type="match status" value="1"/>
</dbReference>
<evidence type="ECO:0000256" key="4">
    <source>
        <dbReference type="SAM" id="SignalP"/>
    </source>
</evidence>
<evidence type="ECO:0000259" key="5">
    <source>
        <dbReference type="PROSITE" id="PS51762"/>
    </source>
</evidence>
<dbReference type="SUPFAM" id="SSF49899">
    <property type="entry name" value="Concanavalin A-like lectins/glucanases"/>
    <property type="match status" value="1"/>
</dbReference>
<keyword evidence="3 6" id="KW-0326">Glycosidase</keyword>
<organism evidence="6 7">
    <name type="scientific">Basidiobolus ranarum</name>
    <dbReference type="NCBI Taxonomy" id="34480"/>
    <lineage>
        <taxon>Eukaryota</taxon>
        <taxon>Fungi</taxon>
        <taxon>Fungi incertae sedis</taxon>
        <taxon>Zoopagomycota</taxon>
        <taxon>Entomophthoromycotina</taxon>
        <taxon>Basidiobolomycetes</taxon>
        <taxon>Basidiobolales</taxon>
        <taxon>Basidiobolaceae</taxon>
        <taxon>Basidiobolus</taxon>
    </lineage>
</organism>
<dbReference type="PROSITE" id="PS51257">
    <property type="entry name" value="PROKAR_LIPOPROTEIN"/>
    <property type="match status" value="1"/>
</dbReference>
<protein>
    <submittedName>
        <fullName evidence="6">Glycosidase CRH2</fullName>
    </submittedName>
</protein>
<feature type="chain" id="PRO_5045639199" evidence="4">
    <location>
        <begin position="25"/>
        <end position="250"/>
    </location>
</feature>
<dbReference type="GO" id="GO:0016798">
    <property type="term" value="F:hydrolase activity, acting on glycosyl bonds"/>
    <property type="evidence" value="ECO:0007669"/>
    <property type="project" value="UniProtKB-KW"/>
</dbReference>
<dbReference type="PANTHER" id="PTHR10963:SF22">
    <property type="entry name" value="GLYCOSIDASE CRH2-RELATED"/>
    <property type="match status" value="1"/>
</dbReference>
<dbReference type="InterPro" id="IPR000757">
    <property type="entry name" value="Beta-glucanase-like"/>
</dbReference>
<accession>A0ABR2WUB9</accession>
<dbReference type="InterPro" id="IPR050546">
    <property type="entry name" value="Glycosyl_Hydrlase_16"/>
</dbReference>